<evidence type="ECO:0000313" key="1">
    <source>
        <dbReference type="WBParaSite" id="SSTP_0000260850.1"/>
    </source>
</evidence>
<name>A0A0K0DZE4_STRER</name>
<proteinExistence type="predicted"/>
<accession>A0A0K0DZE4</accession>
<dbReference type="WBParaSite" id="SSTP_0000260850.1">
    <property type="protein sequence ID" value="SSTP_0000260850.1"/>
    <property type="gene ID" value="SSTP_0000260850"/>
</dbReference>
<sequence length="49" mass="6001">MLLLLFIFPYIIILFSSYKYSDFYIQLIKKKQTSYNVKMKYSETTYSII</sequence>
<dbReference type="AlphaFoldDB" id="A0A0K0DZE4"/>
<reference evidence="1" key="1">
    <citation type="submission" date="2015-08" db="UniProtKB">
        <authorList>
            <consortium name="WormBaseParasite"/>
        </authorList>
    </citation>
    <scope>IDENTIFICATION</scope>
</reference>
<organism evidence="1">
    <name type="scientific">Strongyloides stercoralis</name>
    <name type="common">Threadworm</name>
    <dbReference type="NCBI Taxonomy" id="6248"/>
    <lineage>
        <taxon>Eukaryota</taxon>
        <taxon>Metazoa</taxon>
        <taxon>Ecdysozoa</taxon>
        <taxon>Nematoda</taxon>
        <taxon>Chromadorea</taxon>
        <taxon>Rhabditida</taxon>
        <taxon>Tylenchina</taxon>
        <taxon>Panagrolaimomorpha</taxon>
        <taxon>Strongyloidoidea</taxon>
        <taxon>Strongyloididae</taxon>
        <taxon>Strongyloides</taxon>
    </lineage>
</organism>
<protein>
    <submittedName>
        <fullName evidence="1">Uncharacterized protein</fullName>
    </submittedName>
</protein>